<evidence type="ECO:0000313" key="1">
    <source>
        <dbReference type="EMBL" id="JAE27381.1"/>
    </source>
</evidence>
<sequence length="58" mass="6302">MIYVLALAATASVSRKPNHTTKVEFNSVALLAFCLYDIPFSIALAPAPDDRRSICLCC</sequence>
<organism evidence="1">
    <name type="scientific">Arundo donax</name>
    <name type="common">Giant reed</name>
    <name type="synonym">Donax arundinaceus</name>
    <dbReference type="NCBI Taxonomy" id="35708"/>
    <lineage>
        <taxon>Eukaryota</taxon>
        <taxon>Viridiplantae</taxon>
        <taxon>Streptophyta</taxon>
        <taxon>Embryophyta</taxon>
        <taxon>Tracheophyta</taxon>
        <taxon>Spermatophyta</taxon>
        <taxon>Magnoliopsida</taxon>
        <taxon>Liliopsida</taxon>
        <taxon>Poales</taxon>
        <taxon>Poaceae</taxon>
        <taxon>PACMAD clade</taxon>
        <taxon>Arundinoideae</taxon>
        <taxon>Arundineae</taxon>
        <taxon>Arundo</taxon>
    </lineage>
</organism>
<reference evidence="1" key="1">
    <citation type="submission" date="2014-09" db="EMBL/GenBank/DDBJ databases">
        <authorList>
            <person name="Magalhaes I.L.F."/>
            <person name="Oliveira U."/>
            <person name="Santos F.R."/>
            <person name="Vidigal T.H.D.A."/>
            <person name="Brescovit A.D."/>
            <person name="Santos A.J."/>
        </authorList>
    </citation>
    <scope>NUCLEOTIDE SEQUENCE</scope>
    <source>
        <tissue evidence="1">Shoot tissue taken approximately 20 cm above the soil surface</tissue>
    </source>
</reference>
<reference evidence="1" key="2">
    <citation type="journal article" date="2015" name="Data Brief">
        <title>Shoot transcriptome of the giant reed, Arundo donax.</title>
        <authorList>
            <person name="Barrero R.A."/>
            <person name="Guerrero F.D."/>
            <person name="Moolhuijzen P."/>
            <person name="Goolsby J.A."/>
            <person name="Tidwell J."/>
            <person name="Bellgard S.E."/>
            <person name="Bellgard M.I."/>
        </authorList>
    </citation>
    <scope>NUCLEOTIDE SEQUENCE</scope>
    <source>
        <tissue evidence="1">Shoot tissue taken approximately 20 cm above the soil surface</tissue>
    </source>
</reference>
<protein>
    <submittedName>
        <fullName evidence="1">Uncharacterized protein</fullName>
    </submittedName>
</protein>
<dbReference type="EMBL" id="GBRH01170515">
    <property type="protein sequence ID" value="JAE27381.1"/>
    <property type="molecule type" value="Transcribed_RNA"/>
</dbReference>
<dbReference type="AlphaFoldDB" id="A0A0A9GXR7"/>
<accession>A0A0A9GXR7</accession>
<name>A0A0A9GXR7_ARUDO</name>
<proteinExistence type="predicted"/>